<sequence length="145" mass="15980">MILGRQSMIVGPLARRYRPLSTLHFAIAVLAHSSIVAAFSNPDESQLLSKASHDFVADAMISCHSQKRSLRVVDPEDDNLTAADEERTKWAFLDDVTERAIAAETLKGFTREKASKVVQAAKKGDDLTEKEKEVLAILKAMADKN</sequence>
<evidence type="ECO:0000313" key="2">
    <source>
        <dbReference type="Proteomes" id="UP000028582"/>
    </source>
</evidence>
<dbReference type="AlphaFoldDB" id="A0A080ZHL3"/>
<accession>A0A080ZHL3</accession>
<reference evidence="1 2" key="1">
    <citation type="submission" date="2013-11" db="EMBL/GenBank/DDBJ databases">
        <title>The Genome Sequence of Phytophthora parasitica P1976.</title>
        <authorList>
            <consortium name="The Broad Institute Genomics Platform"/>
            <person name="Russ C."/>
            <person name="Tyler B."/>
            <person name="Panabieres F."/>
            <person name="Shan W."/>
            <person name="Tripathy S."/>
            <person name="Grunwald N."/>
            <person name="Machado M."/>
            <person name="Johnson C.S."/>
            <person name="Walker B."/>
            <person name="Young S."/>
            <person name="Zeng Q."/>
            <person name="Gargeya S."/>
            <person name="Fitzgerald M."/>
            <person name="Haas B."/>
            <person name="Abouelleil A."/>
            <person name="Allen A.W."/>
            <person name="Alvarado L."/>
            <person name="Arachchi H.M."/>
            <person name="Berlin A.M."/>
            <person name="Chapman S.B."/>
            <person name="Gainer-Dewar J."/>
            <person name="Goldberg J."/>
            <person name="Griggs A."/>
            <person name="Gujja S."/>
            <person name="Hansen M."/>
            <person name="Howarth C."/>
            <person name="Imamovic A."/>
            <person name="Ireland A."/>
            <person name="Larimer J."/>
            <person name="McCowan C."/>
            <person name="Murphy C."/>
            <person name="Pearson M."/>
            <person name="Poon T.W."/>
            <person name="Priest M."/>
            <person name="Roberts A."/>
            <person name="Saif S."/>
            <person name="Shea T."/>
            <person name="Sisk P."/>
            <person name="Sykes S."/>
            <person name="Wortman J."/>
            <person name="Nusbaum C."/>
            <person name="Birren B."/>
        </authorList>
    </citation>
    <scope>NUCLEOTIDE SEQUENCE [LARGE SCALE GENOMIC DNA]</scope>
    <source>
        <strain evidence="1 2">P1976</strain>
    </source>
</reference>
<comment type="caution">
    <text evidence="1">The sequence shown here is derived from an EMBL/GenBank/DDBJ whole genome shotgun (WGS) entry which is preliminary data.</text>
</comment>
<name>A0A080ZHL3_PHYNI</name>
<dbReference type="OrthoDB" id="128949at2759"/>
<dbReference type="Proteomes" id="UP000028582">
    <property type="component" value="Unassembled WGS sequence"/>
</dbReference>
<gene>
    <name evidence="1" type="ORF">F444_16631</name>
</gene>
<dbReference type="EMBL" id="ANJA01003090">
    <property type="protein sequence ID" value="ETO66124.1"/>
    <property type="molecule type" value="Genomic_DNA"/>
</dbReference>
<evidence type="ECO:0000313" key="1">
    <source>
        <dbReference type="EMBL" id="ETO66124.1"/>
    </source>
</evidence>
<evidence type="ECO:0008006" key="3">
    <source>
        <dbReference type="Google" id="ProtNLM"/>
    </source>
</evidence>
<organism evidence="1 2">
    <name type="scientific">Phytophthora nicotianae P1976</name>
    <dbReference type="NCBI Taxonomy" id="1317066"/>
    <lineage>
        <taxon>Eukaryota</taxon>
        <taxon>Sar</taxon>
        <taxon>Stramenopiles</taxon>
        <taxon>Oomycota</taxon>
        <taxon>Peronosporomycetes</taxon>
        <taxon>Peronosporales</taxon>
        <taxon>Peronosporaceae</taxon>
        <taxon>Phytophthora</taxon>
    </lineage>
</organism>
<protein>
    <recommendedName>
        <fullName evidence="3">RxLR effector protein</fullName>
    </recommendedName>
</protein>
<proteinExistence type="predicted"/>